<proteinExistence type="predicted"/>
<reference evidence="4 5" key="1">
    <citation type="submission" date="2017-10" db="EMBL/GenBank/DDBJ databases">
        <title>Novel microbial diversity and functional potential in the marine mammal oral microbiome.</title>
        <authorList>
            <person name="Dudek N.K."/>
            <person name="Sun C.L."/>
            <person name="Burstein D."/>
            <person name="Kantor R.S."/>
            <person name="Aliaga Goltsman D.S."/>
            <person name="Bik E.M."/>
            <person name="Thomas B.C."/>
            <person name="Banfield J.F."/>
            <person name="Relman D.A."/>
        </authorList>
    </citation>
    <scope>NUCLEOTIDE SEQUENCE [LARGE SCALE GENOMIC DNA]</scope>
    <source>
        <strain evidence="4">DOLZORAL124_49_17</strain>
    </source>
</reference>
<evidence type="ECO:0000256" key="3">
    <source>
        <dbReference type="ARBA" id="ARBA00023002"/>
    </source>
</evidence>
<accession>A0A2G6E1B5</accession>
<name>A0A2G6E1B5_9BACT</name>
<comment type="caution">
    <text evidence="4">The sequence shown here is derived from an EMBL/GenBank/DDBJ whole genome shotgun (WGS) entry which is preliminary data.</text>
</comment>
<evidence type="ECO:0000256" key="1">
    <source>
        <dbReference type="ARBA" id="ARBA00022630"/>
    </source>
</evidence>
<dbReference type="PANTHER" id="PTHR32332:SF18">
    <property type="entry name" value="2-NITROPROPANE DIOXYGENASE"/>
    <property type="match status" value="1"/>
</dbReference>
<keyword evidence="3" id="KW-0560">Oxidoreductase</keyword>
<dbReference type="GO" id="GO:0018580">
    <property type="term" value="F:nitronate monooxygenase activity"/>
    <property type="evidence" value="ECO:0007669"/>
    <property type="project" value="InterPro"/>
</dbReference>
<evidence type="ECO:0000256" key="2">
    <source>
        <dbReference type="ARBA" id="ARBA00022643"/>
    </source>
</evidence>
<dbReference type="InterPro" id="IPR013785">
    <property type="entry name" value="Aldolase_TIM"/>
</dbReference>
<keyword evidence="1" id="KW-0285">Flavoprotein</keyword>
<dbReference type="PANTHER" id="PTHR32332">
    <property type="entry name" value="2-NITROPROPANE DIOXYGENASE"/>
    <property type="match status" value="1"/>
</dbReference>
<dbReference type="Gene3D" id="3.20.20.70">
    <property type="entry name" value="Aldolase class I"/>
    <property type="match status" value="1"/>
</dbReference>
<dbReference type="SUPFAM" id="SSF51412">
    <property type="entry name" value="Inosine monophosphate dehydrogenase (IMPDH)"/>
    <property type="match status" value="1"/>
</dbReference>
<dbReference type="Proteomes" id="UP000229740">
    <property type="component" value="Unassembled WGS sequence"/>
</dbReference>
<dbReference type="CDD" id="cd04730">
    <property type="entry name" value="NPD_like"/>
    <property type="match status" value="1"/>
</dbReference>
<dbReference type="AlphaFoldDB" id="A0A2G6E1B5"/>
<dbReference type="InterPro" id="IPR004136">
    <property type="entry name" value="NMO"/>
</dbReference>
<evidence type="ECO:0000313" key="4">
    <source>
        <dbReference type="EMBL" id="PID55757.1"/>
    </source>
</evidence>
<evidence type="ECO:0000313" key="5">
    <source>
        <dbReference type="Proteomes" id="UP000229740"/>
    </source>
</evidence>
<dbReference type="EMBL" id="PDPS01000044">
    <property type="protein sequence ID" value="PID55757.1"/>
    <property type="molecule type" value="Genomic_DNA"/>
</dbReference>
<keyword evidence="2" id="KW-0288">FMN</keyword>
<protein>
    <submittedName>
        <fullName evidence="4">Nitronate monooxygenase</fullName>
    </submittedName>
</protein>
<gene>
    <name evidence="4" type="ORF">CSB45_14575</name>
</gene>
<keyword evidence="4" id="KW-0503">Monooxygenase</keyword>
<sequence>MTLPALKIGDFIAKVPIVQGGMGIGISLSGLASAVANEGGIGVIAAAMIGIHEPGIFKDPEKTNADVLRREIRTAKENSDGVLGVNIMVALSDFSNLVKVAIKEKIDIIFSGAGLPLDLPQYLGEGVRTKLVPIVSSGRAASILCKKWMSRFSYLPDAFVVEGPMAGGHLGIKVTQLDNPKSALEHIVPQVIEAVKPYIDTYKKHIPIIAGGGIYTGEDIYKFIKMGVDGVQMGTRFVATDECDADLAFKQAYIDAKEEDVVIIKSPVGLPGQAIRNEFLDEVDSGKKTVFKCPYRCISTCDYKKAPYCIGSALANAKKGKLRHGFAFAGKNAYRVDKIMPVKMLINLLREQYAACCP</sequence>
<organism evidence="4 5">
    <name type="scientific">candidate division KSB3 bacterium</name>
    <dbReference type="NCBI Taxonomy" id="2044937"/>
    <lineage>
        <taxon>Bacteria</taxon>
        <taxon>candidate division KSB3</taxon>
    </lineage>
</organism>
<dbReference type="Pfam" id="PF03060">
    <property type="entry name" value="NMO"/>
    <property type="match status" value="2"/>
</dbReference>